<reference evidence="3 4" key="1">
    <citation type="submission" date="2022-10" db="EMBL/GenBank/DDBJ databases">
        <title>WGS assembly of Paspalum vaginatum 540-79.</title>
        <authorList>
            <person name="Sun G."/>
            <person name="Wase N."/>
            <person name="Shu S."/>
            <person name="Jenkins J."/>
            <person name="Zhou B."/>
            <person name="Torres-Rodriguez J."/>
            <person name="Chen C."/>
            <person name="Sandor L."/>
            <person name="Plott C."/>
            <person name="Yoshinga Y."/>
            <person name="Daum C."/>
            <person name="Qi P."/>
            <person name="Barry K."/>
            <person name="Lipzen A."/>
            <person name="Berry L."/>
            <person name="Pedersen C."/>
            <person name="Gottilla T."/>
            <person name="Foltz A."/>
            <person name="Yu H."/>
            <person name="O'Malley R."/>
            <person name="Zhang C."/>
            <person name="Devos K."/>
            <person name="Sigmon B."/>
            <person name="Yu B."/>
            <person name="Obata T."/>
            <person name="Schmutz J."/>
            <person name="Schnable J."/>
        </authorList>
    </citation>
    <scope>NUCLEOTIDE SEQUENCE [LARGE SCALE GENOMIC DNA]</scope>
    <source>
        <strain evidence="4">cv. 540-79</strain>
    </source>
</reference>
<dbReference type="OrthoDB" id="665057at2759"/>
<dbReference type="CDD" id="cd21037">
    <property type="entry name" value="MLKL_NTD"/>
    <property type="match status" value="1"/>
</dbReference>
<feature type="compositionally biased region" description="Acidic residues" evidence="1">
    <location>
        <begin position="201"/>
        <end position="211"/>
    </location>
</feature>
<evidence type="ECO:0000259" key="2">
    <source>
        <dbReference type="Pfam" id="PF22215"/>
    </source>
</evidence>
<comment type="caution">
    <text evidence="3">The sequence shown here is derived from an EMBL/GenBank/DDBJ whole genome shotgun (WGS) entry which is preliminary data.</text>
</comment>
<dbReference type="PANTHER" id="PTHR35832:SF9">
    <property type="entry name" value="OS12G0276800 PROTEIN"/>
    <property type="match status" value="1"/>
</dbReference>
<name>A0A9W7XAW5_9POAL</name>
<accession>A0A9W7XAW5</accession>
<feature type="region of interest" description="Disordered" evidence="1">
    <location>
        <begin position="195"/>
        <end position="218"/>
    </location>
</feature>
<dbReference type="PANTHER" id="PTHR35832">
    <property type="entry name" value="OS12G0248400 PROTEIN-RELATED"/>
    <property type="match status" value="1"/>
</dbReference>
<keyword evidence="4" id="KW-1185">Reference proteome</keyword>
<dbReference type="EMBL" id="MU629496">
    <property type="protein sequence ID" value="KAJ1256635.1"/>
    <property type="molecule type" value="Genomic_DNA"/>
</dbReference>
<dbReference type="Pfam" id="PF22215">
    <property type="entry name" value="MLKL_N"/>
    <property type="match status" value="1"/>
</dbReference>
<gene>
    <name evidence="3" type="ORF">BS78_K343600</name>
</gene>
<dbReference type="Gene3D" id="1.20.930.20">
    <property type="entry name" value="Adaptor protein Cbl, N-terminal domain"/>
    <property type="match status" value="1"/>
</dbReference>
<dbReference type="GO" id="GO:0007166">
    <property type="term" value="P:cell surface receptor signaling pathway"/>
    <property type="evidence" value="ECO:0007669"/>
    <property type="project" value="InterPro"/>
</dbReference>
<evidence type="ECO:0000313" key="3">
    <source>
        <dbReference type="EMBL" id="KAJ1256635.1"/>
    </source>
</evidence>
<evidence type="ECO:0000313" key="4">
    <source>
        <dbReference type="Proteomes" id="UP001164776"/>
    </source>
</evidence>
<organism evidence="3 4">
    <name type="scientific">Paspalum vaginatum</name>
    <name type="common">seashore paspalum</name>
    <dbReference type="NCBI Taxonomy" id="158149"/>
    <lineage>
        <taxon>Eukaryota</taxon>
        <taxon>Viridiplantae</taxon>
        <taxon>Streptophyta</taxon>
        <taxon>Embryophyta</taxon>
        <taxon>Tracheophyta</taxon>
        <taxon>Spermatophyta</taxon>
        <taxon>Magnoliopsida</taxon>
        <taxon>Liliopsida</taxon>
        <taxon>Poales</taxon>
        <taxon>Poaceae</taxon>
        <taxon>PACMAD clade</taxon>
        <taxon>Panicoideae</taxon>
        <taxon>Andropogonodae</taxon>
        <taxon>Paspaleae</taxon>
        <taxon>Paspalinae</taxon>
        <taxon>Paspalum</taxon>
    </lineage>
</organism>
<dbReference type="InterPro" id="IPR054000">
    <property type="entry name" value="MLKL_N"/>
</dbReference>
<protein>
    <recommendedName>
        <fullName evidence="2">Mixed lineage kinase domain-containing protein</fullName>
    </recommendedName>
</protein>
<dbReference type="InterPro" id="IPR036537">
    <property type="entry name" value="Adaptor_Cbl_N_dom_sf"/>
</dbReference>
<dbReference type="Proteomes" id="UP001164776">
    <property type="component" value="Unassembled WGS sequence"/>
</dbReference>
<proteinExistence type="predicted"/>
<feature type="domain" description="Mixed lineage kinase" evidence="2">
    <location>
        <begin position="8"/>
        <end position="108"/>
    </location>
</feature>
<evidence type="ECO:0000256" key="1">
    <source>
        <dbReference type="SAM" id="MobiDB-lite"/>
    </source>
</evidence>
<dbReference type="AlphaFoldDB" id="A0A9W7XAW5"/>
<dbReference type="EMBL" id="MU629496">
    <property type="protein sequence ID" value="KAJ1256634.1"/>
    <property type="molecule type" value="Genomic_DNA"/>
</dbReference>
<sequence>MADPVSTLEKIVKLGLKIKAAVDKVRHNEQECNEIGRRVTRLSAILSHLQQTGVMNESPAMIGALHDLEETLEKALMLVKACQARTTTIRRLVTAGALSKKLRRVKDDILNKVMLASFAVNAHTVELLGGHPLPRQPEDARVADISHNIHSTEDASLFVNDSSSAALTYSLSPDDEEKEEDNRVDSAALMASHLTHSSSPNDEEEEEEEEEGNKVNWAPLMEFSDDEEEEEGNKVNWAPLMEFSNEEEEDDDRVDCVGLMAFSHEEEDEDDMVDWAAFLESFDEEEDCDDRVDWEAFLESFNEGEEEDDRVDWVALFE</sequence>
<dbReference type="InterPro" id="IPR059179">
    <property type="entry name" value="MLKL-like_MCAfunc"/>
</dbReference>